<evidence type="ECO:0000256" key="3">
    <source>
        <dbReference type="ARBA" id="ARBA00022679"/>
    </source>
</evidence>
<comment type="cofactor">
    <cofactor evidence="1 6">
        <name>(R)-lipoate</name>
        <dbReference type="ChEBI" id="CHEBI:83088"/>
    </cofactor>
</comment>
<dbReference type="InterPro" id="IPR003016">
    <property type="entry name" value="2-oxoA_DH_lipoyl-BS"/>
</dbReference>
<dbReference type="PANTHER" id="PTHR43178:SF5">
    <property type="entry name" value="LIPOAMIDE ACYLTRANSFERASE COMPONENT OF BRANCHED-CHAIN ALPHA-KETO ACID DEHYDROGENASE COMPLEX, MITOCHONDRIAL"/>
    <property type="match status" value="1"/>
</dbReference>
<dbReference type="CDD" id="cd06849">
    <property type="entry name" value="lipoyl_domain"/>
    <property type="match status" value="1"/>
</dbReference>
<name>A0ABX6C336_9CHLR</name>
<reference evidence="10 11" key="2">
    <citation type="submission" date="2019-10" db="EMBL/GenBank/DDBJ databases">
        <title>Thermopilla bonchosmolovskayae gen. nov., sp. nov., a moderately thermophilic Chloroflexi bacterium from a Chukotka hot spring (Arctic, Russia), representing a novel classis Thermopillaia, which include previously uncultivated lineage OLB14.</title>
        <authorList>
            <person name="Kochetkova T.V."/>
            <person name="Zayulina K.S."/>
            <person name="Zhigarkov V.S."/>
            <person name="Minaev N.V."/>
            <person name="Novikov A."/>
            <person name="Toshchakov S.V."/>
            <person name="Elcheninov A.G."/>
            <person name="Kublanov I.V."/>
        </authorList>
    </citation>
    <scope>NUCLEOTIDE SEQUENCE [LARGE SCALE GENOMIC DNA]</scope>
    <source>
        <strain evidence="10 11">3753O</strain>
    </source>
</reference>
<organism evidence="10 11">
    <name type="scientific">Tepidiforma bonchosmolovskayae</name>
    <dbReference type="NCBI Taxonomy" id="2601677"/>
    <lineage>
        <taxon>Bacteria</taxon>
        <taxon>Bacillati</taxon>
        <taxon>Chloroflexota</taxon>
        <taxon>Tepidiformia</taxon>
        <taxon>Tepidiformales</taxon>
        <taxon>Tepidiformaceae</taxon>
        <taxon>Tepidiforma</taxon>
    </lineage>
</organism>
<dbReference type="InterPro" id="IPR023213">
    <property type="entry name" value="CAT-like_dom_sf"/>
</dbReference>
<dbReference type="Gene3D" id="4.10.320.10">
    <property type="entry name" value="E3-binding domain"/>
    <property type="match status" value="1"/>
</dbReference>
<keyword evidence="5 6" id="KW-0012">Acyltransferase</keyword>
<evidence type="ECO:0000256" key="4">
    <source>
        <dbReference type="ARBA" id="ARBA00022823"/>
    </source>
</evidence>
<dbReference type="SUPFAM" id="SSF51230">
    <property type="entry name" value="Single hybrid motif"/>
    <property type="match status" value="1"/>
</dbReference>
<dbReference type="Pfam" id="PF00364">
    <property type="entry name" value="Biotin_lipoyl"/>
    <property type="match status" value="1"/>
</dbReference>
<dbReference type="InterPro" id="IPR004167">
    <property type="entry name" value="PSBD"/>
</dbReference>
<comment type="similarity">
    <text evidence="2 6">Belongs to the 2-oxoacid dehydrogenase family.</text>
</comment>
<gene>
    <name evidence="10" type="ORF">Tbon_09315</name>
</gene>
<dbReference type="PROSITE" id="PS51826">
    <property type="entry name" value="PSBD"/>
    <property type="match status" value="1"/>
</dbReference>
<dbReference type="PROSITE" id="PS50968">
    <property type="entry name" value="BIOTINYL_LIPOYL"/>
    <property type="match status" value="1"/>
</dbReference>
<evidence type="ECO:0000256" key="2">
    <source>
        <dbReference type="ARBA" id="ARBA00007317"/>
    </source>
</evidence>
<dbReference type="InterPro" id="IPR036625">
    <property type="entry name" value="E3-bd_dom_sf"/>
</dbReference>
<dbReference type="Gene3D" id="2.40.50.100">
    <property type="match status" value="1"/>
</dbReference>
<dbReference type="EMBL" id="CP042829">
    <property type="protein sequence ID" value="QFG03488.1"/>
    <property type="molecule type" value="Genomic_DNA"/>
</dbReference>
<dbReference type="SUPFAM" id="SSF47005">
    <property type="entry name" value="Peripheral subunit-binding domain of 2-oxo acid dehydrogenase complex"/>
    <property type="match status" value="1"/>
</dbReference>
<accession>A0ABX6C336</accession>
<dbReference type="Pfam" id="PF02817">
    <property type="entry name" value="E3_binding"/>
    <property type="match status" value="1"/>
</dbReference>
<dbReference type="EC" id="2.3.1.-" evidence="6"/>
<dbReference type="PANTHER" id="PTHR43178">
    <property type="entry name" value="DIHYDROLIPOAMIDE ACETYLTRANSFERASE COMPONENT OF PYRUVATE DEHYDROGENASE COMPLEX"/>
    <property type="match status" value="1"/>
</dbReference>
<keyword evidence="11" id="KW-1185">Reference proteome</keyword>
<feature type="domain" description="Peripheral subunit-binding (PSBD)" evidence="9">
    <location>
        <begin position="116"/>
        <end position="153"/>
    </location>
</feature>
<evidence type="ECO:0000256" key="1">
    <source>
        <dbReference type="ARBA" id="ARBA00001938"/>
    </source>
</evidence>
<feature type="compositionally biased region" description="Low complexity" evidence="7">
    <location>
        <begin position="161"/>
        <end position="178"/>
    </location>
</feature>
<protein>
    <recommendedName>
        <fullName evidence="6">Dihydrolipoamide acetyltransferase component of pyruvate dehydrogenase complex</fullName>
        <ecNumber evidence="6">2.3.1.-</ecNumber>
    </recommendedName>
</protein>
<keyword evidence="3 6" id="KW-0808">Transferase</keyword>
<evidence type="ECO:0000313" key="11">
    <source>
        <dbReference type="Proteomes" id="UP000326331"/>
    </source>
</evidence>
<evidence type="ECO:0000259" key="8">
    <source>
        <dbReference type="PROSITE" id="PS50968"/>
    </source>
</evidence>
<evidence type="ECO:0000259" key="9">
    <source>
        <dbReference type="PROSITE" id="PS51826"/>
    </source>
</evidence>
<keyword evidence="4 6" id="KW-0450">Lipoyl</keyword>
<dbReference type="InterPro" id="IPR050743">
    <property type="entry name" value="2-oxoacid_DH_E2_comp"/>
</dbReference>
<proteinExistence type="inferred from homology"/>
<evidence type="ECO:0000256" key="7">
    <source>
        <dbReference type="SAM" id="MobiDB-lite"/>
    </source>
</evidence>
<evidence type="ECO:0000313" key="10">
    <source>
        <dbReference type="EMBL" id="QFG03488.1"/>
    </source>
</evidence>
<dbReference type="PROSITE" id="PS00189">
    <property type="entry name" value="LIPOYL"/>
    <property type="match status" value="1"/>
</dbReference>
<evidence type="ECO:0000256" key="6">
    <source>
        <dbReference type="RuleBase" id="RU003423"/>
    </source>
</evidence>
<dbReference type="Pfam" id="PF00198">
    <property type="entry name" value="2-oxoacid_dh"/>
    <property type="match status" value="1"/>
</dbReference>
<dbReference type="SUPFAM" id="SSF52777">
    <property type="entry name" value="CoA-dependent acyltransferases"/>
    <property type="match status" value="1"/>
</dbReference>
<sequence>MTVVTMPQLGESVTEGTIIAWKKAEGDLVELDEPICEIETEKVTAELPSPVAGRLVRILVPQGETVAVGAPLCEIEEAGVPAGRPAADAPASAAAGAPAGEAGAAAGTGAPSRRRFYSPAVQRLAELHGIDLSQVQGTGLGGRVTRKDVEAFAARQAQGAKAAPTAAPAPPVAAAGAGPAPGGPLTGVRRTIAENLERSSREIPQAWTMVEVEMTALLARRDALQQRIAGRKVTALPLFIAAVCSALREHPVLNARFEQGELRVSRELNIGVAVATDWGLVVPVIKDAASLSIEGLAARLDDLVTRARERRLSVGDVEGGTFTVNNTGAFGSIASKPLVNPPQVAIVTLERIVRRPVVTGEDAIAVRPVANVCLSFDHRVMDGLDAGRFLATLKARIEAGTFG</sequence>
<dbReference type="InterPro" id="IPR000089">
    <property type="entry name" value="Biotin_lipoyl"/>
</dbReference>
<dbReference type="Proteomes" id="UP000326331">
    <property type="component" value="Chromosome"/>
</dbReference>
<evidence type="ECO:0000256" key="5">
    <source>
        <dbReference type="ARBA" id="ARBA00023315"/>
    </source>
</evidence>
<reference evidence="10 11" key="1">
    <citation type="submission" date="2019-08" db="EMBL/GenBank/DDBJ databases">
        <authorList>
            <person name="Toschakov S.V."/>
        </authorList>
    </citation>
    <scope>NUCLEOTIDE SEQUENCE [LARGE SCALE GENOMIC DNA]</scope>
    <source>
        <strain evidence="10 11">3753O</strain>
    </source>
</reference>
<dbReference type="InterPro" id="IPR001078">
    <property type="entry name" value="2-oxoacid_DH_actylTfrase"/>
</dbReference>
<feature type="domain" description="Lipoyl-binding" evidence="8">
    <location>
        <begin position="1"/>
        <end position="76"/>
    </location>
</feature>
<dbReference type="Gene3D" id="3.30.559.10">
    <property type="entry name" value="Chloramphenicol acetyltransferase-like domain"/>
    <property type="match status" value="1"/>
</dbReference>
<dbReference type="InterPro" id="IPR011053">
    <property type="entry name" value="Single_hybrid_motif"/>
</dbReference>
<feature type="region of interest" description="Disordered" evidence="7">
    <location>
        <begin position="161"/>
        <end position="186"/>
    </location>
</feature>